<dbReference type="EMBL" id="CM046395">
    <property type="protein sequence ID" value="KAI8543907.1"/>
    <property type="molecule type" value="Genomic_DNA"/>
</dbReference>
<evidence type="ECO:0000313" key="1">
    <source>
        <dbReference type="EMBL" id="KAI8543907.1"/>
    </source>
</evidence>
<gene>
    <name evidence="1" type="ORF">RHMOL_Rhmol08G0254800</name>
</gene>
<accession>A0ACC0MSB4</accession>
<proteinExistence type="predicted"/>
<keyword evidence="2" id="KW-1185">Reference proteome</keyword>
<dbReference type="Proteomes" id="UP001062846">
    <property type="component" value="Chromosome 8"/>
</dbReference>
<comment type="caution">
    <text evidence="1">The sequence shown here is derived from an EMBL/GenBank/DDBJ whole genome shotgun (WGS) entry which is preliminary data.</text>
</comment>
<evidence type="ECO:0000313" key="2">
    <source>
        <dbReference type="Proteomes" id="UP001062846"/>
    </source>
</evidence>
<name>A0ACC0MSB4_RHOML</name>
<organism evidence="1 2">
    <name type="scientific">Rhododendron molle</name>
    <name type="common">Chinese azalea</name>
    <name type="synonym">Azalea mollis</name>
    <dbReference type="NCBI Taxonomy" id="49168"/>
    <lineage>
        <taxon>Eukaryota</taxon>
        <taxon>Viridiplantae</taxon>
        <taxon>Streptophyta</taxon>
        <taxon>Embryophyta</taxon>
        <taxon>Tracheophyta</taxon>
        <taxon>Spermatophyta</taxon>
        <taxon>Magnoliopsida</taxon>
        <taxon>eudicotyledons</taxon>
        <taxon>Gunneridae</taxon>
        <taxon>Pentapetalae</taxon>
        <taxon>asterids</taxon>
        <taxon>Ericales</taxon>
        <taxon>Ericaceae</taxon>
        <taxon>Ericoideae</taxon>
        <taxon>Rhodoreae</taxon>
        <taxon>Rhododendron</taxon>
    </lineage>
</organism>
<protein>
    <submittedName>
        <fullName evidence="1">Uncharacterized protein</fullName>
    </submittedName>
</protein>
<reference evidence="1" key="1">
    <citation type="submission" date="2022-02" db="EMBL/GenBank/DDBJ databases">
        <title>Plant Genome Project.</title>
        <authorList>
            <person name="Zhang R.-G."/>
        </authorList>
    </citation>
    <scope>NUCLEOTIDE SEQUENCE</scope>
    <source>
        <strain evidence="1">AT1</strain>
    </source>
</reference>
<sequence length="129" mass="14112">MLGRTRPSSSSLECLELERSPPKVVKHDSLSIYEATLVKLRQGSQRDLVSSAEIIEMDANYNSASNSTDKEVMTTDSKEQPNKTVSVIHLFARYSKSSQRVLSSRDEAVMIEDNSSSAGSSLSPGTADR</sequence>